<evidence type="ECO:0000256" key="1">
    <source>
        <dbReference type="ARBA" id="ARBA00000188"/>
    </source>
</evidence>
<dbReference type="AlphaFoldDB" id="A0AA43ZH76"/>
<evidence type="ECO:0000313" key="11">
    <source>
        <dbReference type="Proteomes" id="UP001155840"/>
    </source>
</evidence>
<dbReference type="Pfam" id="PF16363">
    <property type="entry name" value="GDP_Man_Dehyd"/>
    <property type="match status" value="1"/>
</dbReference>
<protein>
    <recommendedName>
        <fullName evidence="4 8">GDP-mannose 4,6-dehydratase</fullName>
        <ecNumber evidence="4 8">4.2.1.47</ecNumber>
    </recommendedName>
    <alternativeName>
        <fullName evidence="8">GDP-D-mannose dehydratase</fullName>
    </alternativeName>
</protein>
<comment type="caution">
    <text evidence="8">Lacks conserved residue(s) required for the propagation of feature annotation.</text>
</comment>
<comment type="function">
    <text evidence="7 8">Catalyzes the conversion of GDP-D-mannose to GDP-4-dehydro-6-deoxy-D-mannose.</text>
</comment>
<dbReference type="RefSeq" id="WP_167129971.1">
    <property type="nucleotide sequence ID" value="NZ_JAANCM010000007.1"/>
</dbReference>
<comment type="cofactor">
    <cofactor evidence="2 8">
        <name>NADP(+)</name>
        <dbReference type="ChEBI" id="CHEBI:58349"/>
    </cofactor>
</comment>
<evidence type="ECO:0000256" key="8">
    <source>
        <dbReference type="HAMAP-Rule" id="MF_00955"/>
    </source>
</evidence>
<accession>A0AA43ZH76</accession>
<evidence type="ECO:0000313" key="10">
    <source>
        <dbReference type="EMBL" id="NHT77021.1"/>
    </source>
</evidence>
<dbReference type="SUPFAM" id="SSF51735">
    <property type="entry name" value="NAD(P)-binding Rossmann-fold domains"/>
    <property type="match status" value="1"/>
</dbReference>
<proteinExistence type="inferred from homology"/>
<dbReference type="Gene3D" id="3.90.25.10">
    <property type="entry name" value="UDP-galactose 4-epimerase, domain 1"/>
    <property type="match status" value="1"/>
</dbReference>
<dbReference type="HAMAP" id="MF_00955">
    <property type="entry name" value="GDP_Man_dehydratase"/>
    <property type="match status" value="1"/>
</dbReference>
<evidence type="ECO:0000259" key="9">
    <source>
        <dbReference type="Pfam" id="PF16363"/>
    </source>
</evidence>
<comment type="catalytic activity">
    <reaction evidence="1 8">
        <text>GDP-alpha-D-mannose = GDP-4-dehydro-alpha-D-rhamnose + H2O</text>
        <dbReference type="Rhea" id="RHEA:23820"/>
        <dbReference type="ChEBI" id="CHEBI:15377"/>
        <dbReference type="ChEBI" id="CHEBI:57527"/>
        <dbReference type="ChEBI" id="CHEBI:57964"/>
        <dbReference type="EC" id="4.2.1.47"/>
    </reaction>
</comment>
<evidence type="ECO:0000256" key="2">
    <source>
        <dbReference type="ARBA" id="ARBA00001937"/>
    </source>
</evidence>
<comment type="similarity">
    <text evidence="3 8">Belongs to the NAD(P)-dependent epimerase/dehydratase family. GDP-mannose 4,6-dehydratase subfamily.</text>
</comment>
<dbReference type="EMBL" id="JAANCM010000007">
    <property type="protein sequence ID" value="NHT77021.1"/>
    <property type="molecule type" value="Genomic_DNA"/>
</dbReference>
<dbReference type="GO" id="GO:0042351">
    <property type="term" value="P:'de novo' GDP-L-fucose biosynthetic process"/>
    <property type="evidence" value="ECO:0007669"/>
    <property type="project" value="TreeGrafter"/>
</dbReference>
<keyword evidence="8" id="KW-0521">NADP</keyword>
<organism evidence="10 11">
    <name type="scientific">Ferranicluibacter rubi</name>
    <dbReference type="NCBI Taxonomy" id="2715133"/>
    <lineage>
        <taxon>Bacteria</taxon>
        <taxon>Pseudomonadati</taxon>
        <taxon>Pseudomonadota</taxon>
        <taxon>Alphaproteobacteria</taxon>
        <taxon>Hyphomicrobiales</taxon>
        <taxon>Rhizobiaceae</taxon>
        <taxon>Ferranicluibacter</taxon>
    </lineage>
</organism>
<keyword evidence="6 8" id="KW-0456">Lyase</keyword>
<evidence type="ECO:0000256" key="4">
    <source>
        <dbReference type="ARBA" id="ARBA00011989"/>
    </source>
</evidence>
<dbReference type="PANTHER" id="PTHR43715">
    <property type="entry name" value="GDP-MANNOSE 4,6-DEHYDRATASE"/>
    <property type="match status" value="1"/>
</dbReference>
<dbReference type="InterPro" id="IPR006368">
    <property type="entry name" value="GDP_Man_deHydtase"/>
</dbReference>
<evidence type="ECO:0000256" key="5">
    <source>
        <dbReference type="ARBA" id="ARBA00022458"/>
    </source>
</evidence>
<sequence length="380" mass="42885">MTDKVQSGAKVALITGVTGQDGSYLAELLLSKGYEVHGIKRRASMFNTARVDHIYEDPHLQNARFKLHYGDLSDTSNLTRIIRDIEPDEVYNLGAQSHVAVSFEAPEYTADVDAIGTLRLLEAIRFLGLEKKARFYQASTSELYGLVQETPQRETTPFYPRSPYAVAKLYAYWITVNYREAYGMYACNGILFNHESPRRGETFVTRKITRGLSNIAMGLETCLFMGNIDSLRDWGHAKDYVRMQWMMLQQDEPEDFVISTGLQYSVRDFIHWTANELGLILEFSGEGIEEIATVASVRGDLAPALKVGDVVMRIDQRYFRPAEVETLLGSSDKAKKKLGWVPEITAEEMCAEMVANDHRAARRHALLKEHGLELPVSLEG</sequence>
<evidence type="ECO:0000256" key="6">
    <source>
        <dbReference type="ARBA" id="ARBA00023239"/>
    </source>
</evidence>
<dbReference type="Gene3D" id="3.40.50.720">
    <property type="entry name" value="NAD(P)-binding Rossmann-like Domain"/>
    <property type="match status" value="1"/>
</dbReference>
<evidence type="ECO:0000256" key="7">
    <source>
        <dbReference type="ARBA" id="ARBA00059383"/>
    </source>
</evidence>
<dbReference type="PANTHER" id="PTHR43715:SF1">
    <property type="entry name" value="GDP-MANNOSE 4,6 DEHYDRATASE"/>
    <property type="match status" value="1"/>
</dbReference>
<gene>
    <name evidence="8 10" type="primary">gmd</name>
    <name evidence="10" type="ORF">G8E10_14940</name>
</gene>
<feature type="domain" description="NAD(P)-binding" evidence="9">
    <location>
        <begin position="13"/>
        <end position="353"/>
    </location>
</feature>
<dbReference type="InterPro" id="IPR036291">
    <property type="entry name" value="NAD(P)-bd_dom_sf"/>
</dbReference>
<dbReference type="FunFam" id="3.40.50.720:FF:000924">
    <property type="entry name" value="GDP-mannose 4,6 dehydratase"/>
    <property type="match status" value="1"/>
</dbReference>
<dbReference type="EC" id="4.2.1.47" evidence="4 8"/>
<dbReference type="NCBIfam" id="TIGR01472">
    <property type="entry name" value="gmd"/>
    <property type="match status" value="1"/>
</dbReference>
<keyword evidence="11" id="KW-1185">Reference proteome</keyword>
<evidence type="ECO:0000256" key="3">
    <source>
        <dbReference type="ARBA" id="ARBA00009263"/>
    </source>
</evidence>
<name>A0AA43ZH76_9HYPH</name>
<dbReference type="Proteomes" id="UP001155840">
    <property type="component" value="Unassembled WGS sequence"/>
</dbReference>
<dbReference type="InterPro" id="IPR016040">
    <property type="entry name" value="NAD(P)-bd_dom"/>
</dbReference>
<dbReference type="CDD" id="cd05260">
    <property type="entry name" value="GDP_MD_SDR_e"/>
    <property type="match status" value="1"/>
</dbReference>
<keyword evidence="5" id="KW-0536">Nodulation</keyword>
<comment type="caution">
    <text evidence="10">The sequence shown here is derived from an EMBL/GenBank/DDBJ whole genome shotgun (WGS) entry which is preliminary data.</text>
</comment>
<reference evidence="10" key="1">
    <citation type="submission" date="2020-03" db="EMBL/GenBank/DDBJ databases">
        <title>Ferranicluibacter endophyticum gen. nov., sp. nov., a new genus isolated from Rubus ulmifolius Schott. stem.</title>
        <authorList>
            <person name="Roca-Couso R."/>
            <person name="Flores-Felix J.D."/>
            <person name="Igual J.M."/>
            <person name="Rivas R."/>
        </authorList>
    </citation>
    <scope>NUCLEOTIDE SEQUENCE</scope>
    <source>
        <strain evidence="10">CRRU44</strain>
    </source>
</reference>
<dbReference type="GO" id="GO:0008446">
    <property type="term" value="F:GDP-mannose 4,6-dehydratase activity"/>
    <property type="evidence" value="ECO:0007669"/>
    <property type="project" value="UniProtKB-UniRule"/>
</dbReference>
<dbReference type="GO" id="GO:0070401">
    <property type="term" value="F:NADP+ binding"/>
    <property type="evidence" value="ECO:0007669"/>
    <property type="project" value="UniProtKB-UniRule"/>
</dbReference>